<dbReference type="InterPro" id="IPR012988">
    <property type="entry name" value="Ribosomal_uL30_N_euk"/>
</dbReference>
<gene>
    <name evidence="10" type="ORF">MNOR_LOCUS25746</name>
</gene>
<accession>A0AAV2RIP5</accession>
<evidence type="ECO:0000256" key="2">
    <source>
        <dbReference type="ARBA" id="ARBA00022980"/>
    </source>
</evidence>
<dbReference type="InterPro" id="IPR005998">
    <property type="entry name" value="Ribosomal_uL30_euk"/>
</dbReference>
<feature type="domain" description="Large ribosomal subunit protein uL30 N-terminal eukaryotes" evidence="9">
    <location>
        <begin position="83"/>
        <end position="141"/>
    </location>
</feature>
<feature type="compositionally biased region" description="Polar residues" evidence="7">
    <location>
        <begin position="1"/>
        <end position="30"/>
    </location>
</feature>
<dbReference type="EMBL" id="CAXKWB010024948">
    <property type="protein sequence ID" value="CAL4126974.1"/>
    <property type="molecule type" value="Genomic_DNA"/>
</dbReference>
<dbReference type="FunFam" id="3.30.1390.20:FF:000003">
    <property type="entry name" value="60S ribosomal protein L7"/>
    <property type="match status" value="1"/>
</dbReference>
<dbReference type="Pfam" id="PF08079">
    <property type="entry name" value="Ribosomal_L30_N"/>
    <property type="match status" value="1"/>
</dbReference>
<protein>
    <recommendedName>
        <fullName evidence="4">Large ribosomal subunit protein uL30</fullName>
    </recommendedName>
    <alternativeName>
        <fullName evidence="5">60S ribosomal protein L7</fullName>
    </alternativeName>
</protein>
<evidence type="ECO:0000313" key="11">
    <source>
        <dbReference type="Proteomes" id="UP001497623"/>
    </source>
</evidence>
<evidence type="ECO:0000256" key="1">
    <source>
        <dbReference type="ARBA" id="ARBA00007594"/>
    </source>
</evidence>
<feature type="region of interest" description="Disordered" evidence="7">
    <location>
        <begin position="1"/>
        <end position="100"/>
    </location>
</feature>
<keyword evidence="3" id="KW-0687">Ribonucleoprotein</keyword>
<dbReference type="FunFam" id="3.30.1390.20:FF:000002">
    <property type="entry name" value="60S ribosomal protein L7"/>
    <property type="match status" value="1"/>
</dbReference>
<evidence type="ECO:0000256" key="3">
    <source>
        <dbReference type="ARBA" id="ARBA00023274"/>
    </source>
</evidence>
<dbReference type="GO" id="GO:0000463">
    <property type="term" value="P:maturation of LSU-rRNA from tricistronic rRNA transcript (SSU-rRNA, 5.8S rRNA, LSU-rRNA)"/>
    <property type="evidence" value="ECO:0007669"/>
    <property type="project" value="TreeGrafter"/>
</dbReference>
<evidence type="ECO:0000256" key="6">
    <source>
        <dbReference type="ARBA" id="ARBA00055388"/>
    </source>
</evidence>
<proteinExistence type="inferred from homology"/>
<dbReference type="NCBIfam" id="TIGR01310">
    <property type="entry name" value="uL30_euk"/>
    <property type="match status" value="1"/>
</dbReference>
<dbReference type="PANTHER" id="PTHR11524:SF16">
    <property type="entry name" value="LARGE RIBOSOMAL SUBUNIT PROTEIN UL30"/>
    <property type="match status" value="1"/>
</dbReference>
<feature type="compositionally biased region" description="Basic residues" evidence="7">
    <location>
        <begin position="86"/>
        <end position="100"/>
    </location>
</feature>
<sequence length="305" mass="34935">MDRPSSYLSNQDTQSYDFSSKPDMNSNVRNIKTVIGKTPTEKQSAAHPDEDRANQAWQDKKSRAIGGVTTAQVRRGQRGRSTTAHQRQHAQTKSKAKKAKRTKRFDIFRRAENYVKEYRDLEREDIRLKRDAKKEGAVIVPGEAKLAFVIRIRGVNQVHPKVRKVLKLFRLLQINNGVFVKLNKATINMLRICEPFIAWGYPNLKSIKNLMYKRGFAKINGRRVPLTSNNLVEETLGNCGIICVEDVVHEIFTVGPNFQKATSFLWPFKLNNPTGGWRKKTNHFVEGGDFGNREEQLNPLLNNMI</sequence>
<dbReference type="SUPFAM" id="SSF55129">
    <property type="entry name" value="Ribosomal protein L30p/L7e"/>
    <property type="match status" value="1"/>
</dbReference>
<dbReference type="InterPro" id="IPR016082">
    <property type="entry name" value="Ribosomal_uL30_ferredoxin-like"/>
</dbReference>
<dbReference type="GO" id="GO:0022625">
    <property type="term" value="C:cytosolic large ribosomal subunit"/>
    <property type="evidence" value="ECO:0007669"/>
    <property type="project" value="TreeGrafter"/>
</dbReference>
<dbReference type="InterPro" id="IPR035808">
    <property type="entry name" value="Ribosomal_uL30_euk_arc"/>
</dbReference>
<dbReference type="GO" id="GO:0003735">
    <property type="term" value="F:structural constituent of ribosome"/>
    <property type="evidence" value="ECO:0007669"/>
    <property type="project" value="TreeGrafter"/>
</dbReference>
<evidence type="ECO:0000256" key="7">
    <source>
        <dbReference type="SAM" id="MobiDB-lite"/>
    </source>
</evidence>
<keyword evidence="2" id="KW-0689">Ribosomal protein</keyword>
<comment type="function">
    <text evidence="6">Binds to G-rich structures in 28S rRNA and in mRNAs. Plays a regulatory role in the translation apparatus; inhibits cell-free translation of mRNAs.</text>
</comment>
<evidence type="ECO:0000256" key="4">
    <source>
        <dbReference type="ARBA" id="ARBA00040575"/>
    </source>
</evidence>
<feature type="compositionally biased region" description="Basic and acidic residues" evidence="7">
    <location>
        <begin position="47"/>
        <end position="62"/>
    </location>
</feature>
<dbReference type="Pfam" id="PF00327">
    <property type="entry name" value="Ribosomal_L30"/>
    <property type="match status" value="1"/>
</dbReference>
<evidence type="ECO:0000259" key="8">
    <source>
        <dbReference type="Pfam" id="PF00327"/>
    </source>
</evidence>
<name>A0AAV2RIP5_MEGNR</name>
<dbReference type="PANTHER" id="PTHR11524">
    <property type="entry name" value="60S RIBOSOMAL PROTEIN L7"/>
    <property type="match status" value="1"/>
</dbReference>
<comment type="caution">
    <text evidence="10">The sequence shown here is derived from an EMBL/GenBank/DDBJ whole genome shotgun (WGS) entry which is preliminary data.</text>
</comment>
<dbReference type="GO" id="GO:0003723">
    <property type="term" value="F:RNA binding"/>
    <property type="evidence" value="ECO:0007669"/>
    <property type="project" value="InterPro"/>
</dbReference>
<dbReference type="InterPro" id="IPR039699">
    <property type="entry name" value="Ribosomal_uL30"/>
</dbReference>
<keyword evidence="11" id="KW-1185">Reference proteome</keyword>
<dbReference type="Proteomes" id="UP001497623">
    <property type="component" value="Unassembled WGS sequence"/>
</dbReference>
<reference evidence="10 11" key="1">
    <citation type="submission" date="2024-05" db="EMBL/GenBank/DDBJ databases">
        <authorList>
            <person name="Wallberg A."/>
        </authorList>
    </citation>
    <scope>NUCLEOTIDE SEQUENCE [LARGE SCALE GENOMIC DNA]</scope>
</reference>
<feature type="domain" description="Large ribosomal subunit protein uL30-like ferredoxin-like fold" evidence="8">
    <location>
        <begin position="147"/>
        <end position="197"/>
    </location>
</feature>
<evidence type="ECO:0000256" key="5">
    <source>
        <dbReference type="ARBA" id="ARBA00041271"/>
    </source>
</evidence>
<evidence type="ECO:0000259" key="9">
    <source>
        <dbReference type="Pfam" id="PF08079"/>
    </source>
</evidence>
<dbReference type="Gene3D" id="3.30.1390.20">
    <property type="entry name" value="Ribosomal protein L30, ferredoxin-like fold domain"/>
    <property type="match status" value="1"/>
</dbReference>
<comment type="similarity">
    <text evidence="1">Belongs to the universal ribosomal protein uL30 family.</text>
</comment>
<dbReference type="AlphaFoldDB" id="A0AAV2RIP5"/>
<dbReference type="InterPro" id="IPR036919">
    <property type="entry name" value="Ribo_uL30_ferredoxin-like_sf"/>
</dbReference>
<dbReference type="CDD" id="cd01657">
    <property type="entry name" value="Ribosomal_L7_archeal_euk"/>
    <property type="match status" value="1"/>
</dbReference>
<evidence type="ECO:0000313" key="10">
    <source>
        <dbReference type="EMBL" id="CAL4126974.1"/>
    </source>
</evidence>
<organism evidence="10 11">
    <name type="scientific">Meganyctiphanes norvegica</name>
    <name type="common">Northern krill</name>
    <name type="synonym">Thysanopoda norvegica</name>
    <dbReference type="NCBI Taxonomy" id="48144"/>
    <lineage>
        <taxon>Eukaryota</taxon>
        <taxon>Metazoa</taxon>
        <taxon>Ecdysozoa</taxon>
        <taxon>Arthropoda</taxon>
        <taxon>Crustacea</taxon>
        <taxon>Multicrustacea</taxon>
        <taxon>Malacostraca</taxon>
        <taxon>Eumalacostraca</taxon>
        <taxon>Eucarida</taxon>
        <taxon>Euphausiacea</taxon>
        <taxon>Euphausiidae</taxon>
        <taxon>Meganyctiphanes</taxon>
    </lineage>
</organism>